<dbReference type="AlphaFoldDB" id="A0AA35P4F9"/>
<dbReference type="EMBL" id="OX395129">
    <property type="protein sequence ID" value="CAI5771938.1"/>
    <property type="molecule type" value="Genomic_DNA"/>
</dbReference>
<keyword evidence="2" id="KW-0812">Transmembrane</keyword>
<feature type="chain" id="PRO_5041221581" evidence="3">
    <location>
        <begin position="26"/>
        <end position="740"/>
    </location>
</feature>
<keyword evidence="2" id="KW-1133">Transmembrane helix</keyword>
<accession>A0AA35P4F9</accession>
<sequence>MALAARGAVPACLLVLLASLPSWNTQIRPQGEPGPDVNSSINSKNNLKEIIKLLGSSVKVKATPSSLTTQEIPFPNSYTVLIGYKLHKISPNILVDTPVRPNKVKGAGTEEEITLLPGLKQDNNAGNNAGRSVRATNITVRFLSADNSSRTEIDIYNLKDPREVPEIHVVASNIMNQGIKTDTVVLKGNGLQVVVNSSVDNNAKHIPEKGRRTALILPDHGKTTADGSKRDHPFTAFKLVKAAHLGKPASQSLVYEDINRKATSALKDEGSQSIMTTKTETSVEELENILTDLKMERVKQETPSTNEKLQSSVMEDILQDLQEHLVRRPSTSDSEEPMLMDNIYSSNELEDPEEAGYSEENHNMMTAPVPEEADFLPFTDEPPLEAISVPNLVTEVANEHMNSAQRYEFFEKYEGIQGKRKAKAADLKDLLKHIIIACVAVTGLILTVIVVVHIYTSLFVKKEQEPDKTNADKKGGPDKNEVTSAEKTRSQQPHYNVGIEGAQNKQPYYNAGVGGTQNQQLEYAVNIVETGSQQLEDSAVGTDNQNNNNLSSPPEMFSSTDCDYIRKPLDLHPVKAMLSPSSPPEDTGLLLPVEPSRHSAHNSLPSYNSSTCKNLKVQPRTFRTNHSSYNSPGNYGKSKDHDYKRLQAKDTACYKTKPIYQRPSRHRPKSTEPKRGHKKVSAKQHSYSSSSWVEDPSSNVSAALDPNKNSKESRLSQDDDSDCACFQHIKGSSSTDSYSN</sequence>
<feature type="region of interest" description="Disordered" evidence="1">
    <location>
        <begin position="576"/>
        <end position="640"/>
    </location>
</feature>
<feature type="compositionally biased region" description="Polar residues" evidence="1">
    <location>
        <begin position="621"/>
        <end position="633"/>
    </location>
</feature>
<proteinExistence type="predicted"/>
<evidence type="ECO:0000313" key="4">
    <source>
        <dbReference type="EMBL" id="CAI5771938.1"/>
    </source>
</evidence>
<evidence type="ECO:0000313" key="5">
    <source>
        <dbReference type="Proteomes" id="UP001178461"/>
    </source>
</evidence>
<feature type="compositionally biased region" description="Basic and acidic residues" evidence="1">
    <location>
        <begin position="464"/>
        <end position="489"/>
    </location>
</feature>
<feature type="region of interest" description="Disordered" evidence="1">
    <location>
        <begin position="464"/>
        <end position="494"/>
    </location>
</feature>
<keyword evidence="2" id="KW-0472">Membrane</keyword>
<reference evidence="4" key="1">
    <citation type="submission" date="2022-12" db="EMBL/GenBank/DDBJ databases">
        <authorList>
            <person name="Alioto T."/>
            <person name="Alioto T."/>
            <person name="Gomez Garrido J."/>
        </authorList>
    </citation>
    <scope>NUCLEOTIDE SEQUENCE</scope>
</reference>
<gene>
    <name evidence="4" type="ORF">PODLI_1B026379</name>
</gene>
<feature type="compositionally biased region" description="Polar residues" evidence="1">
    <location>
        <begin position="683"/>
        <end position="701"/>
    </location>
</feature>
<organism evidence="4 5">
    <name type="scientific">Podarcis lilfordi</name>
    <name type="common">Lilford's wall lizard</name>
    <dbReference type="NCBI Taxonomy" id="74358"/>
    <lineage>
        <taxon>Eukaryota</taxon>
        <taxon>Metazoa</taxon>
        <taxon>Chordata</taxon>
        <taxon>Craniata</taxon>
        <taxon>Vertebrata</taxon>
        <taxon>Euteleostomi</taxon>
        <taxon>Lepidosauria</taxon>
        <taxon>Squamata</taxon>
        <taxon>Bifurcata</taxon>
        <taxon>Unidentata</taxon>
        <taxon>Episquamata</taxon>
        <taxon>Laterata</taxon>
        <taxon>Lacertibaenia</taxon>
        <taxon>Lacertidae</taxon>
        <taxon>Podarcis</taxon>
    </lineage>
</organism>
<name>A0AA35P4F9_9SAUR</name>
<evidence type="ECO:0000256" key="2">
    <source>
        <dbReference type="SAM" id="Phobius"/>
    </source>
</evidence>
<feature type="transmembrane region" description="Helical" evidence="2">
    <location>
        <begin position="434"/>
        <end position="455"/>
    </location>
</feature>
<feature type="compositionally biased region" description="Polar residues" evidence="1">
    <location>
        <begin position="601"/>
        <end position="613"/>
    </location>
</feature>
<feature type="region of interest" description="Disordered" evidence="1">
    <location>
        <begin position="652"/>
        <end position="721"/>
    </location>
</feature>
<feature type="signal peptide" evidence="3">
    <location>
        <begin position="1"/>
        <end position="25"/>
    </location>
</feature>
<protein>
    <submittedName>
        <fullName evidence="4">Uncharacterized protein</fullName>
    </submittedName>
</protein>
<keyword evidence="3" id="KW-0732">Signal</keyword>
<evidence type="ECO:0000256" key="3">
    <source>
        <dbReference type="SAM" id="SignalP"/>
    </source>
</evidence>
<evidence type="ECO:0000256" key="1">
    <source>
        <dbReference type="SAM" id="MobiDB-lite"/>
    </source>
</evidence>
<keyword evidence="5" id="KW-1185">Reference proteome</keyword>
<feature type="compositionally biased region" description="Basic and acidic residues" evidence="1">
    <location>
        <begin position="708"/>
        <end position="717"/>
    </location>
</feature>
<dbReference type="Proteomes" id="UP001178461">
    <property type="component" value="Chromosome 4"/>
</dbReference>